<protein>
    <recommendedName>
        <fullName evidence="4">YggT family protein</fullName>
    </recommendedName>
</protein>
<reference evidence="2 3" key="1">
    <citation type="submission" date="2017-07" db="EMBL/GenBank/DDBJ databases">
        <title>Draft Genome Sequences of Select Purple Nonsulfur Bacteria.</title>
        <authorList>
            <person name="Lasarre B."/>
            <person name="Mckinlay J.B."/>
        </authorList>
    </citation>
    <scope>NUCLEOTIDE SEQUENCE [LARGE SCALE GENOMIC DNA]</scope>
    <source>
        <strain evidence="2 3">DSM 11290</strain>
    </source>
</reference>
<dbReference type="Proteomes" id="UP000249299">
    <property type="component" value="Unassembled WGS sequence"/>
</dbReference>
<keyword evidence="1" id="KW-0812">Transmembrane</keyword>
<dbReference type="RefSeq" id="WP_111433199.1">
    <property type="nucleotide sequence ID" value="NZ_JACIGG010000014.1"/>
</dbReference>
<gene>
    <name evidence="2" type="ORF">CH339_05045</name>
</gene>
<dbReference type="OrthoDB" id="9814445at2"/>
<organism evidence="2 3">
    <name type="scientific">Rhodobium orientis</name>
    <dbReference type="NCBI Taxonomy" id="34017"/>
    <lineage>
        <taxon>Bacteria</taxon>
        <taxon>Pseudomonadati</taxon>
        <taxon>Pseudomonadota</taxon>
        <taxon>Alphaproteobacteria</taxon>
        <taxon>Hyphomicrobiales</taxon>
        <taxon>Rhodobiaceae</taxon>
        <taxon>Rhodobium</taxon>
    </lineage>
</organism>
<dbReference type="InterPro" id="IPR003425">
    <property type="entry name" value="CCB3/YggT"/>
</dbReference>
<proteinExistence type="predicted"/>
<accession>A0A327JV21</accession>
<sequence>MCSVTQLLLVILNLMIWIVVASAIFSWLYAFNVVNPRNQFIAMIGNALYQLTEPLYRPIRRFLPDLGGLDLSPVIVLLIIFFLDMLIRNNLVPMFCY</sequence>
<dbReference type="AlphaFoldDB" id="A0A327JV21"/>
<feature type="transmembrane region" description="Helical" evidence="1">
    <location>
        <begin position="7"/>
        <end position="30"/>
    </location>
</feature>
<evidence type="ECO:0000256" key="1">
    <source>
        <dbReference type="SAM" id="Phobius"/>
    </source>
</evidence>
<feature type="transmembrane region" description="Helical" evidence="1">
    <location>
        <begin position="66"/>
        <end position="87"/>
    </location>
</feature>
<comment type="caution">
    <text evidence="2">The sequence shown here is derived from an EMBL/GenBank/DDBJ whole genome shotgun (WGS) entry which is preliminary data.</text>
</comment>
<dbReference type="GO" id="GO:0016020">
    <property type="term" value="C:membrane"/>
    <property type="evidence" value="ECO:0007669"/>
    <property type="project" value="InterPro"/>
</dbReference>
<name>A0A327JV21_9HYPH</name>
<dbReference type="Pfam" id="PF02325">
    <property type="entry name" value="CCB3_YggT"/>
    <property type="match status" value="1"/>
</dbReference>
<keyword evidence="1" id="KW-1133">Transmembrane helix</keyword>
<keyword evidence="3" id="KW-1185">Reference proteome</keyword>
<evidence type="ECO:0000313" key="3">
    <source>
        <dbReference type="Proteomes" id="UP000249299"/>
    </source>
</evidence>
<dbReference type="EMBL" id="NPEV01000007">
    <property type="protein sequence ID" value="RAI28772.1"/>
    <property type="molecule type" value="Genomic_DNA"/>
</dbReference>
<evidence type="ECO:0008006" key="4">
    <source>
        <dbReference type="Google" id="ProtNLM"/>
    </source>
</evidence>
<keyword evidence="1" id="KW-0472">Membrane</keyword>
<evidence type="ECO:0000313" key="2">
    <source>
        <dbReference type="EMBL" id="RAI28772.1"/>
    </source>
</evidence>